<dbReference type="OrthoDB" id="9990725at2"/>
<dbReference type="Proteomes" id="UP000267418">
    <property type="component" value="Unassembled WGS sequence"/>
</dbReference>
<accession>A0A431TIU2</accession>
<evidence type="ECO:0000256" key="1">
    <source>
        <dbReference type="SAM" id="MobiDB-lite"/>
    </source>
</evidence>
<feature type="region of interest" description="Disordered" evidence="1">
    <location>
        <begin position="30"/>
        <end position="79"/>
    </location>
</feature>
<sequence length="79" mass="8193">MQKTVLMLLAGISTAATGVGACRLFHHRPRETAPSANAKPAVSPASSLNPNGGQLTQQKLDIGSTRDLKPVPIPQGNAH</sequence>
<evidence type="ECO:0008006" key="4">
    <source>
        <dbReference type="Google" id="ProtNLM"/>
    </source>
</evidence>
<comment type="caution">
    <text evidence="2">The sequence shown here is derived from an EMBL/GenBank/DDBJ whole genome shotgun (WGS) entry which is preliminary data.</text>
</comment>
<dbReference type="AlphaFoldDB" id="A0A431TIU2"/>
<dbReference type="RefSeq" id="WP_126472281.1">
    <property type="nucleotide sequence ID" value="NZ_RXOE01000005.1"/>
</dbReference>
<evidence type="ECO:0000313" key="3">
    <source>
        <dbReference type="Proteomes" id="UP000267418"/>
    </source>
</evidence>
<feature type="compositionally biased region" description="Polar residues" evidence="1">
    <location>
        <begin position="44"/>
        <end position="59"/>
    </location>
</feature>
<dbReference type="EMBL" id="RXOE01000005">
    <property type="protein sequence ID" value="RTQ33029.1"/>
    <property type="molecule type" value="Genomic_DNA"/>
</dbReference>
<evidence type="ECO:0000313" key="2">
    <source>
        <dbReference type="EMBL" id="RTQ33029.1"/>
    </source>
</evidence>
<protein>
    <recommendedName>
        <fullName evidence="4">Lipoprotein</fullName>
    </recommendedName>
</protein>
<proteinExistence type="predicted"/>
<name>A0A431TIU2_9BURK</name>
<organism evidence="2 3">
    <name type="scientific">Variovorax gossypii</name>
    <dbReference type="NCBI Taxonomy" id="1679495"/>
    <lineage>
        <taxon>Bacteria</taxon>
        <taxon>Pseudomonadati</taxon>
        <taxon>Pseudomonadota</taxon>
        <taxon>Betaproteobacteria</taxon>
        <taxon>Burkholderiales</taxon>
        <taxon>Comamonadaceae</taxon>
        <taxon>Variovorax</taxon>
    </lineage>
</organism>
<dbReference type="PROSITE" id="PS51257">
    <property type="entry name" value="PROKAR_LIPOPROTEIN"/>
    <property type="match status" value="1"/>
</dbReference>
<reference evidence="2 3" key="1">
    <citation type="submission" date="2018-12" db="EMBL/GenBank/DDBJ databases">
        <title>The genome of Variovorax gossypii DSM 100435.</title>
        <authorList>
            <person name="Gao J."/>
            <person name="Sun J."/>
        </authorList>
    </citation>
    <scope>NUCLEOTIDE SEQUENCE [LARGE SCALE GENOMIC DNA]</scope>
    <source>
        <strain evidence="2 3">DSM 100435</strain>
    </source>
</reference>
<keyword evidence="3" id="KW-1185">Reference proteome</keyword>
<gene>
    <name evidence="2" type="ORF">EJP69_20285</name>
</gene>